<dbReference type="InterPro" id="IPR035906">
    <property type="entry name" value="MetI-like_sf"/>
</dbReference>
<evidence type="ECO:0000256" key="6">
    <source>
        <dbReference type="ARBA" id="ARBA00022692"/>
    </source>
</evidence>
<evidence type="ECO:0000256" key="8">
    <source>
        <dbReference type="ARBA" id="ARBA00022840"/>
    </source>
</evidence>
<keyword evidence="7" id="KW-0547">Nucleotide-binding</keyword>
<evidence type="ECO:0000259" key="12">
    <source>
        <dbReference type="PROSITE" id="PS50893"/>
    </source>
</evidence>
<evidence type="ECO:0000313" key="14">
    <source>
        <dbReference type="EMBL" id="UWP85242.1"/>
    </source>
</evidence>
<dbReference type="CDD" id="cd06261">
    <property type="entry name" value="TM_PBP2"/>
    <property type="match status" value="1"/>
</dbReference>
<comment type="similarity">
    <text evidence="11">Belongs to the binding-protein-dependent transport system permease family.</text>
</comment>
<dbReference type="Proteomes" id="UP001059617">
    <property type="component" value="Chromosome"/>
</dbReference>
<evidence type="ECO:0000256" key="4">
    <source>
        <dbReference type="ARBA" id="ARBA00022448"/>
    </source>
</evidence>
<dbReference type="InterPro" id="IPR003593">
    <property type="entry name" value="AAA+_ATPase"/>
</dbReference>
<dbReference type="Gene3D" id="3.40.50.300">
    <property type="entry name" value="P-loop containing nucleotide triphosphate hydrolases"/>
    <property type="match status" value="1"/>
</dbReference>
<dbReference type="SUPFAM" id="SSF161098">
    <property type="entry name" value="MetI-like"/>
    <property type="match status" value="1"/>
</dbReference>
<keyword evidence="8" id="KW-0067">ATP-binding</keyword>
<dbReference type="SUPFAM" id="SSF52540">
    <property type="entry name" value="P-loop containing nucleoside triphosphate hydrolases"/>
    <property type="match status" value="1"/>
</dbReference>
<dbReference type="PANTHER" id="PTHR43297">
    <property type="entry name" value="OLIGOPEPTIDE TRANSPORT ATP-BINDING PROTEIN APPD"/>
    <property type="match status" value="1"/>
</dbReference>
<evidence type="ECO:0000256" key="5">
    <source>
        <dbReference type="ARBA" id="ARBA00022475"/>
    </source>
</evidence>
<dbReference type="SMART" id="SM00382">
    <property type="entry name" value="AAA"/>
    <property type="match status" value="1"/>
</dbReference>
<organism evidence="14 15">
    <name type="scientific">Dactylosporangium fulvum</name>
    <dbReference type="NCBI Taxonomy" id="53359"/>
    <lineage>
        <taxon>Bacteria</taxon>
        <taxon>Bacillati</taxon>
        <taxon>Actinomycetota</taxon>
        <taxon>Actinomycetes</taxon>
        <taxon>Micromonosporales</taxon>
        <taxon>Micromonosporaceae</taxon>
        <taxon>Dactylosporangium</taxon>
    </lineage>
</organism>
<evidence type="ECO:0000259" key="13">
    <source>
        <dbReference type="PROSITE" id="PS50928"/>
    </source>
</evidence>
<feature type="domain" description="ABC transporter" evidence="12">
    <location>
        <begin position="320"/>
        <end position="575"/>
    </location>
</feature>
<dbReference type="InterPro" id="IPR017871">
    <property type="entry name" value="ABC_transporter-like_CS"/>
</dbReference>
<proteinExistence type="inferred from homology"/>
<feature type="transmembrane region" description="Helical" evidence="11">
    <location>
        <begin position="212"/>
        <end position="235"/>
    </location>
</feature>
<dbReference type="PANTHER" id="PTHR43297:SF2">
    <property type="entry name" value="DIPEPTIDE TRANSPORT ATP-BINDING PROTEIN DPPD"/>
    <property type="match status" value="1"/>
</dbReference>
<dbReference type="InterPro" id="IPR003439">
    <property type="entry name" value="ABC_transporter-like_ATP-bd"/>
</dbReference>
<reference evidence="14" key="1">
    <citation type="submission" date="2021-04" db="EMBL/GenBank/DDBJ databases">
        <authorList>
            <person name="Hartkoorn R.C."/>
            <person name="Beaudoing E."/>
            <person name="Hot D."/>
        </authorList>
    </citation>
    <scope>NUCLEOTIDE SEQUENCE</scope>
    <source>
        <strain evidence="14">NRRL B-16292</strain>
    </source>
</reference>
<dbReference type="Gene3D" id="1.10.3720.10">
    <property type="entry name" value="MetI-like"/>
    <property type="match status" value="1"/>
</dbReference>
<dbReference type="InterPro" id="IPR013563">
    <property type="entry name" value="Oligopep_ABC_C"/>
</dbReference>
<keyword evidence="6 11" id="KW-0812">Transmembrane</keyword>
<evidence type="ECO:0000256" key="10">
    <source>
        <dbReference type="ARBA" id="ARBA00023136"/>
    </source>
</evidence>
<feature type="domain" description="ABC transmembrane type-1" evidence="13">
    <location>
        <begin position="91"/>
        <end position="281"/>
    </location>
</feature>
<sequence length="645" mass="67759">MTMSLAVTDTQPVDRLPRRPRWRRLLRPGPGLVAGVFLLCLAVATTGARWLAPADPEEQDLGAALAGPSGAHWLGTDRLGRDVLSRLLHGGQVTLVSVVEAVAVFVVLGVTLGVTAGYLGGWADRAISWLADLLLALPGIIMLLMVLAVFPGNTAATMVVLGVISAPMLLRVTRGVTMSVKQELYVRAARLSGLGEVRIMTRHVLPRLTGPILVQVSLFAATAVLVQGALSFLGLSAPETEGPSWGNMIAQAAQVTSQDLWLAIPTGALLTLTVLALGLFGDAIRDATAGHRAPAAPLRPVRSTAPAVPPRPAEGPAPLLSVDGLTIGFPGPDGPVTVVRDVSFTVAPGECVGVIGESGSGKTMIARSLLGLLPAGGAVTAGAATLHADSGPAVELTRLDERGFGRVRGCRIALVSQEPSSSLDPAFRVGSQVAEVIRRHTPMSRRQAAREAIELLRTVRLPEPERVARRYPHELSGGMAQRVVIALALAGKPSLLVADEPTTALDVTVQAEILALLRDLQRRLGMAVILVTHDWGVLADLCDRAVVVYAGEVVEQAGVADLYTGARHPYTRSLLAADPHLAEAGQDLPTIAGTVPSPRQWSPGCRFRPRCGVAVDDCAIGRIPLTVMSDGRVARCIRADEVVKR</sequence>
<keyword evidence="9 11" id="KW-1133">Transmembrane helix</keyword>
<feature type="transmembrane region" description="Helical" evidence="11">
    <location>
        <begin position="95"/>
        <end position="119"/>
    </location>
</feature>
<keyword evidence="10 11" id="KW-0472">Membrane</keyword>
<dbReference type="InterPro" id="IPR027417">
    <property type="entry name" value="P-loop_NTPase"/>
</dbReference>
<reference evidence="14" key="2">
    <citation type="submission" date="2022-09" db="EMBL/GenBank/DDBJ databases">
        <title>Biosynthetic gene clusters of Dactylosporangioum fulvum.</title>
        <authorList>
            <person name="Caradec T."/>
        </authorList>
    </citation>
    <scope>NUCLEOTIDE SEQUENCE</scope>
    <source>
        <strain evidence="14">NRRL B-16292</strain>
    </source>
</reference>
<keyword evidence="5" id="KW-1003">Cell membrane</keyword>
<evidence type="ECO:0000256" key="3">
    <source>
        <dbReference type="ARBA" id="ARBA00005417"/>
    </source>
</evidence>
<evidence type="ECO:0000256" key="7">
    <source>
        <dbReference type="ARBA" id="ARBA00022741"/>
    </source>
</evidence>
<feature type="transmembrane region" description="Helical" evidence="11">
    <location>
        <begin position="126"/>
        <end position="149"/>
    </location>
</feature>
<evidence type="ECO:0000256" key="1">
    <source>
        <dbReference type="ARBA" id="ARBA00004141"/>
    </source>
</evidence>
<dbReference type="PROSITE" id="PS50928">
    <property type="entry name" value="ABC_TM1"/>
    <property type="match status" value="1"/>
</dbReference>
<dbReference type="Pfam" id="PF08352">
    <property type="entry name" value="oligo_HPY"/>
    <property type="match status" value="1"/>
</dbReference>
<evidence type="ECO:0000256" key="9">
    <source>
        <dbReference type="ARBA" id="ARBA00022989"/>
    </source>
</evidence>
<comment type="similarity">
    <text evidence="3">Belongs to the ABC transporter superfamily.</text>
</comment>
<dbReference type="NCBIfam" id="TIGR01727">
    <property type="entry name" value="oligo_HPY"/>
    <property type="match status" value="1"/>
</dbReference>
<protein>
    <submittedName>
        <fullName evidence="14">Dipeptide/oligopeptide/nickel ABC transporter permease/ATP-binding protein</fullName>
    </submittedName>
</protein>
<feature type="transmembrane region" description="Helical" evidence="11">
    <location>
        <begin position="155"/>
        <end position="172"/>
    </location>
</feature>
<keyword evidence="4 11" id="KW-0813">Transport</keyword>
<evidence type="ECO:0000313" key="15">
    <source>
        <dbReference type="Proteomes" id="UP001059617"/>
    </source>
</evidence>
<dbReference type="InterPro" id="IPR000515">
    <property type="entry name" value="MetI-like"/>
</dbReference>
<dbReference type="PROSITE" id="PS50893">
    <property type="entry name" value="ABC_TRANSPORTER_2"/>
    <property type="match status" value="1"/>
</dbReference>
<feature type="transmembrane region" description="Helical" evidence="11">
    <location>
        <begin position="31"/>
        <end position="52"/>
    </location>
</feature>
<dbReference type="EMBL" id="CP073720">
    <property type="protein sequence ID" value="UWP85242.1"/>
    <property type="molecule type" value="Genomic_DNA"/>
</dbReference>
<dbReference type="CDD" id="cd03257">
    <property type="entry name" value="ABC_NikE_OppD_transporters"/>
    <property type="match status" value="1"/>
</dbReference>
<comment type="subcellular location">
    <subcellularLocation>
        <location evidence="11">Cell membrane</location>
        <topology evidence="11">Multi-pass membrane protein</topology>
    </subcellularLocation>
    <subcellularLocation>
        <location evidence="2">Cell membrane</location>
        <topology evidence="2">Peripheral membrane protein</topology>
    </subcellularLocation>
    <subcellularLocation>
        <location evidence="1">Membrane</location>
        <topology evidence="1">Multi-pass membrane protein</topology>
    </subcellularLocation>
</comment>
<dbReference type="Pfam" id="PF00005">
    <property type="entry name" value="ABC_tran"/>
    <property type="match status" value="1"/>
</dbReference>
<dbReference type="Pfam" id="PF00528">
    <property type="entry name" value="BPD_transp_1"/>
    <property type="match status" value="1"/>
</dbReference>
<evidence type="ECO:0000256" key="2">
    <source>
        <dbReference type="ARBA" id="ARBA00004202"/>
    </source>
</evidence>
<dbReference type="RefSeq" id="WP_259863326.1">
    <property type="nucleotide sequence ID" value="NZ_CP073720.1"/>
</dbReference>
<dbReference type="InterPro" id="IPR050388">
    <property type="entry name" value="ABC_Ni/Peptide_Import"/>
</dbReference>
<evidence type="ECO:0000256" key="11">
    <source>
        <dbReference type="RuleBase" id="RU363032"/>
    </source>
</evidence>
<name>A0ABY5W6T0_9ACTN</name>
<gene>
    <name evidence="14" type="ORF">Dfulv_13820</name>
</gene>
<keyword evidence="15" id="KW-1185">Reference proteome</keyword>
<accession>A0ABY5W6T0</accession>
<dbReference type="PROSITE" id="PS00211">
    <property type="entry name" value="ABC_TRANSPORTER_1"/>
    <property type="match status" value="1"/>
</dbReference>